<evidence type="ECO:0000256" key="1">
    <source>
        <dbReference type="SAM" id="Phobius"/>
    </source>
</evidence>
<reference evidence="3" key="2">
    <citation type="submission" date="2015-01" db="EMBL/GenBank/DDBJ databases">
        <title>Evolutionary Origins and Diversification of the Mycorrhizal Mutualists.</title>
        <authorList>
            <consortium name="DOE Joint Genome Institute"/>
            <consortium name="Mycorrhizal Genomics Consortium"/>
            <person name="Kohler A."/>
            <person name="Kuo A."/>
            <person name="Nagy L.G."/>
            <person name="Floudas D."/>
            <person name="Copeland A."/>
            <person name="Barry K.W."/>
            <person name="Cichocki N."/>
            <person name="Veneault-Fourrey C."/>
            <person name="LaButti K."/>
            <person name="Lindquist E.A."/>
            <person name="Lipzen A."/>
            <person name="Lundell T."/>
            <person name="Morin E."/>
            <person name="Murat C."/>
            <person name="Riley R."/>
            <person name="Ohm R."/>
            <person name="Sun H."/>
            <person name="Tunlid A."/>
            <person name="Henrissat B."/>
            <person name="Grigoriev I.V."/>
            <person name="Hibbett D.S."/>
            <person name="Martin F."/>
        </authorList>
    </citation>
    <scope>NUCLEOTIDE SEQUENCE [LARGE SCALE GENOMIC DNA]</scope>
    <source>
        <strain evidence="3">441</strain>
    </source>
</reference>
<proteinExistence type="predicted"/>
<evidence type="ECO:0000313" key="2">
    <source>
        <dbReference type="EMBL" id="KIK21245.1"/>
    </source>
</evidence>
<dbReference type="AlphaFoldDB" id="A0A0C9Y965"/>
<dbReference type="HOGENOM" id="CLU_1778239_0_0_1"/>
<accession>A0A0C9Y965</accession>
<organism evidence="2 3">
    <name type="scientific">Pisolithus microcarpus 441</name>
    <dbReference type="NCBI Taxonomy" id="765257"/>
    <lineage>
        <taxon>Eukaryota</taxon>
        <taxon>Fungi</taxon>
        <taxon>Dikarya</taxon>
        <taxon>Basidiomycota</taxon>
        <taxon>Agaricomycotina</taxon>
        <taxon>Agaricomycetes</taxon>
        <taxon>Agaricomycetidae</taxon>
        <taxon>Boletales</taxon>
        <taxon>Sclerodermatineae</taxon>
        <taxon>Pisolithaceae</taxon>
        <taxon>Pisolithus</taxon>
    </lineage>
</organism>
<keyword evidence="1" id="KW-1133">Transmembrane helix</keyword>
<keyword evidence="1" id="KW-0472">Membrane</keyword>
<dbReference type="EMBL" id="KN833753">
    <property type="protein sequence ID" value="KIK21245.1"/>
    <property type="molecule type" value="Genomic_DNA"/>
</dbReference>
<feature type="transmembrane region" description="Helical" evidence="1">
    <location>
        <begin position="114"/>
        <end position="134"/>
    </location>
</feature>
<evidence type="ECO:0000313" key="3">
    <source>
        <dbReference type="Proteomes" id="UP000054018"/>
    </source>
</evidence>
<gene>
    <name evidence="2" type="ORF">PISMIDRAFT_546420</name>
</gene>
<sequence>MAGGHCSATCRHAAPPFDFFHTPLLLLHYHRRCRRRRSRRCSVALAVLHLLTHASNDSSKPRTPPNIAYVPNTAVQPTMSRRTSTSPLLRRRRLTVWPCWASPFVDDSVYTRSLFYLVLACFLSLFLFLPLYLYHSARGGSAPSHV</sequence>
<protein>
    <submittedName>
        <fullName evidence="2">Uncharacterized protein</fullName>
    </submittedName>
</protein>
<reference evidence="2 3" key="1">
    <citation type="submission" date="2014-04" db="EMBL/GenBank/DDBJ databases">
        <authorList>
            <consortium name="DOE Joint Genome Institute"/>
            <person name="Kuo A."/>
            <person name="Kohler A."/>
            <person name="Costa M.D."/>
            <person name="Nagy L.G."/>
            <person name="Floudas D."/>
            <person name="Copeland A."/>
            <person name="Barry K.W."/>
            <person name="Cichocki N."/>
            <person name="Veneault-Fourrey C."/>
            <person name="LaButti K."/>
            <person name="Lindquist E.A."/>
            <person name="Lipzen A."/>
            <person name="Lundell T."/>
            <person name="Morin E."/>
            <person name="Murat C."/>
            <person name="Sun H."/>
            <person name="Tunlid A."/>
            <person name="Henrissat B."/>
            <person name="Grigoriev I.V."/>
            <person name="Hibbett D.S."/>
            <person name="Martin F."/>
            <person name="Nordberg H.P."/>
            <person name="Cantor M.N."/>
            <person name="Hua S.X."/>
        </authorList>
    </citation>
    <scope>NUCLEOTIDE SEQUENCE [LARGE SCALE GENOMIC DNA]</scope>
    <source>
        <strain evidence="2 3">441</strain>
    </source>
</reference>
<keyword evidence="3" id="KW-1185">Reference proteome</keyword>
<name>A0A0C9Y965_9AGAM</name>
<dbReference type="Proteomes" id="UP000054018">
    <property type="component" value="Unassembled WGS sequence"/>
</dbReference>
<keyword evidence="1" id="KW-0812">Transmembrane</keyword>